<dbReference type="AlphaFoldDB" id="A0A7R7WBB4"/>
<evidence type="ECO:0000259" key="14">
    <source>
        <dbReference type="PROSITE" id="PS51462"/>
    </source>
</evidence>
<dbReference type="InterPro" id="IPR003959">
    <property type="entry name" value="ATPase_AAA_core"/>
</dbReference>
<dbReference type="Pfam" id="PF08740">
    <property type="entry name" value="BCS1_N"/>
    <property type="match status" value="1"/>
</dbReference>
<keyword evidence="3" id="KW-0812">Transmembrane</keyword>
<proteinExistence type="inferred from homology"/>
<evidence type="ECO:0000256" key="5">
    <source>
        <dbReference type="ARBA" id="ARBA00022792"/>
    </source>
</evidence>
<evidence type="ECO:0000256" key="6">
    <source>
        <dbReference type="ARBA" id="ARBA00022801"/>
    </source>
</evidence>
<dbReference type="InterPro" id="IPR014851">
    <property type="entry name" value="BCS1_N"/>
</dbReference>
<comment type="subcellular location">
    <subcellularLocation>
        <location evidence="1">Mitochondrion inner membrane</location>
        <topology evidence="1">Single-pass membrane protein</topology>
    </subcellularLocation>
</comment>
<evidence type="ECO:0000256" key="4">
    <source>
        <dbReference type="ARBA" id="ARBA00022741"/>
    </source>
</evidence>
<reference evidence="15" key="2">
    <citation type="submission" date="2021-02" db="EMBL/GenBank/DDBJ databases">
        <title>Aspergillus luchuensis mut. kawachii IFO 4304 genome sequence.</title>
        <authorList>
            <person name="Mori K."/>
            <person name="Kadooka C."/>
            <person name="Goto M."/>
            <person name="Futagami T."/>
        </authorList>
    </citation>
    <scope>NUCLEOTIDE SEQUENCE</scope>
    <source>
        <strain evidence="15">IFO 4308</strain>
    </source>
</reference>
<dbReference type="InterPro" id="IPR027417">
    <property type="entry name" value="P-loop_NTPase"/>
</dbReference>
<dbReference type="Gene3D" id="3.90.79.10">
    <property type="entry name" value="Nucleoside Triphosphate Pyrophosphohydrolase"/>
    <property type="match status" value="1"/>
</dbReference>
<evidence type="ECO:0000256" key="8">
    <source>
        <dbReference type="ARBA" id="ARBA00022989"/>
    </source>
</evidence>
<evidence type="ECO:0000256" key="7">
    <source>
        <dbReference type="ARBA" id="ARBA00022840"/>
    </source>
</evidence>
<dbReference type="InterPro" id="IPR003593">
    <property type="entry name" value="AAA+_ATPase"/>
</dbReference>
<keyword evidence="7 12" id="KW-0067">ATP-binding</keyword>
<dbReference type="PROSITE" id="PS00674">
    <property type="entry name" value="AAA"/>
    <property type="match status" value="1"/>
</dbReference>
<evidence type="ECO:0000256" key="3">
    <source>
        <dbReference type="ARBA" id="ARBA00022692"/>
    </source>
</evidence>
<protein>
    <recommendedName>
        <fullName evidence="14">Nudix hydrolase domain-containing protein</fullName>
    </recommendedName>
</protein>
<comment type="catalytic activity">
    <reaction evidence="11">
        <text>ATP + H2O = ADP + phosphate + H(+)</text>
        <dbReference type="Rhea" id="RHEA:13065"/>
        <dbReference type="ChEBI" id="CHEBI:15377"/>
        <dbReference type="ChEBI" id="CHEBI:15378"/>
        <dbReference type="ChEBI" id="CHEBI:30616"/>
        <dbReference type="ChEBI" id="CHEBI:43474"/>
        <dbReference type="ChEBI" id="CHEBI:456216"/>
    </reaction>
    <physiologicalReaction direction="left-to-right" evidence="11">
        <dbReference type="Rhea" id="RHEA:13066"/>
    </physiologicalReaction>
</comment>
<keyword evidence="6" id="KW-0378">Hydrolase</keyword>
<evidence type="ECO:0000256" key="9">
    <source>
        <dbReference type="ARBA" id="ARBA00023128"/>
    </source>
</evidence>
<evidence type="ECO:0000256" key="12">
    <source>
        <dbReference type="RuleBase" id="RU003651"/>
    </source>
</evidence>
<dbReference type="GO" id="GO:0005524">
    <property type="term" value="F:ATP binding"/>
    <property type="evidence" value="ECO:0007669"/>
    <property type="project" value="UniProtKB-KW"/>
</dbReference>
<evidence type="ECO:0000313" key="15">
    <source>
        <dbReference type="EMBL" id="BCR99763.1"/>
    </source>
</evidence>
<dbReference type="CDD" id="cd02883">
    <property type="entry name" value="NUDIX_Hydrolase"/>
    <property type="match status" value="1"/>
</dbReference>
<feature type="domain" description="Nudix hydrolase" evidence="14">
    <location>
        <begin position="487"/>
        <end position="635"/>
    </location>
</feature>
<dbReference type="InterPro" id="IPR057495">
    <property type="entry name" value="AAA_lid_BCS1"/>
</dbReference>
<dbReference type="GO" id="GO:0005743">
    <property type="term" value="C:mitochondrial inner membrane"/>
    <property type="evidence" value="ECO:0007669"/>
    <property type="project" value="UniProtKB-SubCell"/>
</dbReference>
<keyword evidence="10" id="KW-0472">Membrane</keyword>
<feature type="region of interest" description="Disordered" evidence="13">
    <location>
        <begin position="283"/>
        <end position="311"/>
    </location>
</feature>
<evidence type="ECO:0000256" key="1">
    <source>
        <dbReference type="ARBA" id="ARBA00004434"/>
    </source>
</evidence>
<keyword evidence="5" id="KW-0999">Mitochondrion inner membrane</keyword>
<dbReference type="InterPro" id="IPR050747">
    <property type="entry name" value="Mitochondrial_chaperone_BCS1"/>
</dbReference>
<dbReference type="InterPro" id="IPR015797">
    <property type="entry name" value="NUDIX_hydrolase-like_dom_sf"/>
</dbReference>
<gene>
    <name evidence="15" type="ORF">AKAW2_50105S</name>
</gene>
<keyword evidence="16" id="KW-1185">Reference proteome</keyword>
<reference evidence="15" key="1">
    <citation type="submission" date="2021-01" db="EMBL/GenBank/DDBJ databases">
        <authorList>
            <consortium name="Aspergillus luchuensis mut. kawachii IFO 4304 genome sequencing consortium"/>
            <person name="Kazuki M."/>
            <person name="Futagami T."/>
        </authorList>
    </citation>
    <scope>NUCLEOTIDE SEQUENCE</scope>
    <source>
        <strain evidence="15">IFO 4308</strain>
    </source>
</reference>
<dbReference type="SUPFAM" id="SSF52540">
    <property type="entry name" value="P-loop containing nucleoside triphosphate hydrolases"/>
    <property type="match status" value="1"/>
</dbReference>
<dbReference type="KEGG" id="aluc:AKAW2_50105S"/>
<dbReference type="Proteomes" id="UP000661280">
    <property type="component" value="Chromosome 5"/>
</dbReference>
<dbReference type="InterPro" id="IPR003960">
    <property type="entry name" value="ATPase_AAA_CS"/>
</dbReference>
<keyword evidence="9" id="KW-0496">Mitochondrion</keyword>
<dbReference type="SUPFAM" id="SSF55811">
    <property type="entry name" value="Nudix"/>
    <property type="match status" value="1"/>
</dbReference>
<accession>A0A7R7WBB4</accession>
<dbReference type="GeneID" id="64961085"/>
<dbReference type="OrthoDB" id="10251412at2759"/>
<name>A0A7R7WBB4_ASPKA</name>
<dbReference type="Pfam" id="PF25426">
    <property type="entry name" value="AAA_lid_BCS1"/>
    <property type="match status" value="1"/>
</dbReference>
<evidence type="ECO:0000256" key="2">
    <source>
        <dbReference type="ARBA" id="ARBA00007448"/>
    </source>
</evidence>
<sequence>MEIPSYDNLYRSAIRWTTRQPTLSKTDQFVIFTKASFSSPWDDGDINNDQYDDDPNDIFDDERLFEHNPREYWFKRRCRDAHGGLKSTPSQGPIHWFRYRGHDVGFQRRVSKESSGPWFAAPETLTFYTYDDRGVLDDIMHDIRETPVKKNPRDITVYTGLSQPLSWVPMATKSPRFLSSVALDQEVKMDIVKDVTEFFDPRTEPFYKERGIPYRRGIALYGPPGTGKSSLCHAIASMLCMDIYTFSLGSSGLNDNTLSDLFQKCPERSIVLLEDIDAAGVPKRGGDISSEPSQEATGGVENAETHNTGSEQGNISLSGLLNVIDGVAAKEGRLLFITTNHIDRLDPALLRAGRVDMKAFIGYANDLMARELFYKPYLVPKDTQFMAVRQENGTIQPLSEPVSDEWEPNDLDRLANQFASNIPPGWFSPASLEGYLLRHKNDPVSAACSVKEWVDQKISSFKIGHGQELSSLRVSGSPCQFRLHGESLSISVSAVIFDAANGSGELRVVLLQRASHWELPGGTVGSTDSTIYAALKRKILEKSGLELSRINNELEIRAQTRNKEEICVAFLCIFYVSQIEAPRFPDELPLGRKCDESVRINAEKHQGFTWATEDEVRNDVYPVLGDQKATILEAFAATPRSSLWQL</sequence>
<dbReference type="InterPro" id="IPR000086">
    <property type="entry name" value="NUDIX_hydrolase_dom"/>
</dbReference>
<evidence type="ECO:0000256" key="13">
    <source>
        <dbReference type="SAM" id="MobiDB-lite"/>
    </source>
</evidence>
<dbReference type="SMART" id="SM01024">
    <property type="entry name" value="BCS1_N"/>
    <property type="match status" value="1"/>
</dbReference>
<dbReference type="GO" id="GO:0016887">
    <property type="term" value="F:ATP hydrolysis activity"/>
    <property type="evidence" value="ECO:0007669"/>
    <property type="project" value="InterPro"/>
</dbReference>
<evidence type="ECO:0000256" key="10">
    <source>
        <dbReference type="ARBA" id="ARBA00023136"/>
    </source>
</evidence>
<organism evidence="15 16">
    <name type="scientific">Aspergillus kawachii</name>
    <name type="common">White koji mold</name>
    <name type="synonym">Aspergillus awamori var. kawachi</name>
    <dbReference type="NCBI Taxonomy" id="1069201"/>
    <lineage>
        <taxon>Eukaryota</taxon>
        <taxon>Fungi</taxon>
        <taxon>Dikarya</taxon>
        <taxon>Ascomycota</taxon>
        <taxon>Pezizomycotina</taxon>
        <taxon>Eurotiomycetes</taxon>
        <taxon>Eurotiomycetidae</taxon>
        <taxon>Eurotiales</taxon>
        <taxon>Aspergillaceae</taxon>
        <taxon>Aspergillus</taxon>
        <taxon>Aspergillus subgen. Circumdati</taxon>
    </lineage>
</organism>
<dbReference type="Gene3D" id="3.40.50.300">
    <property type="entry name" value="P-loop containing nucleotide triphosphate hydrolases"/>
    <property type="match status" value="1"/>
</dbReference>
<dbReference type="SMART" id="SM00382">
    <property type="entry name" value="AAA"/>
    <property type="match status" value="1"/>
</dbReference>
<dbReference type="PANTHER" id="PTHR23070">
    <property type="entry name" value="BCS1 AAA-TYPE ATPASE"/>
    <property type="match status" value="1"/>
</dbReference>
<comment type="similarity">
    <text evidence="2">Belongs to the AAA ATPase family. BCS1 subfamily.</text>
</comment>
<dbReference type="EMBL" id="AP024429">
    <property type="protein sequence ID" value="BCR99763.1"/>
    <property type="molecule type" value="Genomic_DNA"/>
</dbReference>
<keyword evidence="4 12" id="KW-0547">Nucleotide-binding</keyword>
<keyword evidence="8" id="KW-1133">Transmembrane helix</keyword>
<dbReference type="PROSITE" id="PS51462">
    <property type="entry name" value="NUDIX"/>
    <property type="match status" value="1"/>
</dbReference>
<evidence type="ECO:0000313" key="16">
    <source>
        <dbReference type="Proteomes" id="UP000661280"/>
    </source>
</evidence>
<dbReference type="RefSeq" id="XP_041543526.1">
    <property type="nucleotide sequence ID" value="XM_041689886.1"/>
</dbReference>
<dbReference type="Pfam" id="PF00293">
    <property type="entry name" value="NUDIX"/>
    <property type="match status" value="1"/>
</dbReference>
<evidence type="ECO:0000256" key="11">
    <source>
        <dbReference type="ARBA" id="ARBA00048778"/>
    </source>
</evidence>
<dbReference type="Pfam" id="PF00004">
    <property type="entry name" value="AAA"/>
    <property type="match status" value="1"/>
</dbReference>